<protein>
    <recommendedName>
        <fullName evidence="5 7">Adenylate kinase</fullName>
        <shortName evidence="5">AK</shortName>
        <ecNumber evidence="5 7">2.7.4.3</ecNumber>
    </recommendedName>
    <alternativeName>
        <fullName evidence="5">ATP-AMP transphosphorylase</fullName>
    </alternativeName>
    <alternativeName>
        <fullName evidence="5">ATP:AMP phosphotransferase</fullName>
    </alternativeName>
    <alternativeName>
        <fullName evidence="5">Adenylate monophosphate kinase</fullName>
    </alternativeName>
</protein>
<keyword evidence="3 5" id="KW-0547">Nucleotide-binding</keyword>
<dbReference type="HAMAP" id="MF_00235">
    <property type="entry name" value="Adenylate_kinase_Adk"/>
    <property type="match status" value="1"/>
</dbReference>
<reference evidence="8 9" key="1">
    <citation type="submission" date="2013-05" db="EMBL/GenBank/DDBJ databases">
        <title>The Genome Sequence of Actinomyces europaeus ACS-120-V-COL10B.</title>
        <authorList>
            <consortium name="The Broad Institute Genomics Platform"/>
            <person name="Earl A."/>
            <person name="Ward D."/>
            <person name="Feldgarden M."/>
            <person name="Gevers D."/>
            <person name="Saerens B."/>
            <person name="Vaneechoutte M."/>
            <person name="Walker B."/>
            <person name="Young S."/>
            <person name="Zeng Q."/>
            <person name="Gargeya S."/>
            <person name="Fitzgerald M."/>
            <person name="Haas B."/>
            <person name="Abouelleil A."/>
            <person name="Allen A.W."/>
            <person name="Alvarado L."/>
            <person name="Arachchi H.M."/>
            <person name="Berlin A.M."/>
            <person name="Chapman S.B."/>
            <person name="Gainer-Dewar J."/>
            <person name="Goldberg J."/>
            <person name="Griggs A."/>
            <person name="Gujja S."/>
            <person name="Hansen M."/>
            <person name="Howarth C."/>
            <person name="Imamovic A."/>
            <person name="Ireland A."/>
            <person name="Larimer J."/>
            <person name="McCowan C."/>
            <person name="Murphy C."/>
            <person name="Pearson M."/>
            <person name="Poon T.W."/>
            <person name="Priest M."/>
            <person name="Roberts A."/>
            <person name="Saif S."/>
            <person name="Shea T."/>
            <person name="Sisk P."/>
            <person name="Sykes S."/>
            <person name="Wortman J."/>
            <person name="Nusbaum C."/>
            <person name="Birren B."/>
        </authorList>
    </citation>
    <scope>NUCLEOTIDE SEQUENCE [LARGE SCALE GENOMIC DNA]</scope>
    <source>
        <strain evidence="8 9">ACS-120-V-Col10b</strain>
    </source>
</reference>
<feature type="binding site" evidence="5">
    <location>
        <begin position="95"/>
        <end position="98"/>
    </location>
    <ligand>
        <name>AMP</name>
        <dbReference type="ChEBI" id="CHEBI:456215"/>
    </ligand>
</feature>
<organism evidence="8 9">
    <name type="scientific">Gleimia europaea ACS-120-V-Col10b</name>
    <dbReference type="NCBI Taxonomy" id="883069"/>
    <lineage>
        <taxon>Bacteria</taxon>
        <taxon>Bacillati</taxon>
        <taxon>Actinomycetota</taxon>
        <taxon>Actinomycetes</taxon>
        <taxon>Actinomycetales</taxon>
        <taxon>Actinomycetaceae</taxon>
        <taxon>Gleimia</taxon>
    </lineage>
</organism>
<comment type="similarity">
    <text evidence="5 6">Belongs to the adenylate kinase family.</text>
</comment>
<comment type="subcellular location">
    <subcellularLocation>
        <location evidence="5 7">Cytoplasm</location>
    </subcellularLocation>
</comment>
<dbReference type="Gene3D" id="3.40.50.300">
    <property type="entry name" value="P-loop containing nucleotide triphosphate hydrolases"/>
    <property type="match status" value="1"/>
</dbReference>
<comment type="pathway">
    <text evidence="5">Purine metabolism; AMP biosynthesis via salvage pathway; AMP from ADP: step 1/1.</text>
</comment>
<evidence type="ECO:0000313" key="9">
    <source>
        <dbReference type="Proteomes" id="UP000014387"/>
    </source>
</evidence>
<sequence>MISPDGSNAGPAILILGAPGAGKGTQAKRIAEVLQIPAISTGAIFRQNMKDRTELGQKAQSYMDAGEFVPDSVTNPMVKARLSAPDVASGFLLDGYPRTIDQAFYLRDALAATGRELDLVLEIAVELDEVVQRLLKRAEIEGRADDTEPVIRRRLEVYKEQTEPMVTYYADQDKLVQVDGIGTVDEVWERIRQVLTEYGLLEK</sequence>
<dbReference type="Proteomes" id="UP000014387">
    <property type="component" value="Unassembled WGS sequence"/>
</dbReference>
<dbReference type="GO" id="GO:0005737">
    <property type="term" value="C:cytoplasm"/>
    <property type="evidence" value="ECO:0007669"/>
    <property type="project" value="UniProtKB-SubCell"/>
</dbReference>
<dbReference type="GO" id="GO:0005524">
    <property type="term" value="F:ATP binding"/>
    <property type="evidence" value="ECO:0007669"/>
    <property type="project" value="UniProtKB-UniRule"/>
</dbReference>
<dbReference type="NCBIfam" id="NF011105">
    <property type="entry name" value="PRK14532.1"/>
    <property type="match status" value="1"/>
</dbReference>
<feature type="binding site" evidence="5">
    <location>
        <position position="154"/>
    </location>
    <ligand>
        <name>AMP</name>
        <dbReference type="ChEBI" id="CHEBI:456215"/>
    </ligand>
</feature>
<dbReference type="SUPFAM" id="SSF52540">
    <property type="entry name" value="P-loop containing nucleoside triphosphate hydrolases"/>
    <property type="match status" value="1"/>
</dbReference>
<dbReference type="GO" id="GO:0004017">
    <property type="term" value="F:AMP kinase activity"/>
    <property type="evidence" value="ECO:0007669"/>
    <property type="project" value="UniProtKB-UniRule"/>
</dbReference>
<evidence type="ECO:0000256" key="7">
    <source>
        <dbReference type="RuleBase" id="RU003331"/>
    </source>
</evidence>
<dbReference type="EMBL" id="AGWN01000001">
    <property type="protein sequence ID" value="EPD31006.1"/>
    <property type="molecule type" value="Genomic_DNA"/>
</dbReference>
<comment type="function">
    <text evidence="5">Catalyzes the reversible transfer of the terminal phosphate group between ATP and AMP. Plays an important role in cellular energy homeostasis and in adenine nucleotide metabolism.</text>
</comment>
<dbReference type="NCBIfam" id="NF011100">
    <property type="entry name" value="PRK14527.1"/>
    <property type="match status" value="1"/>
</dbReference>
<feature type="binding site" evidence="5">
    <location>
        <position position="46"/>
    </location>
    <ligand>
        <name>AMP</name>
        <dbReference type="ChEBI" id="CHEBI:456215"/>
    </ligand>
</feature>
<dbReference type="RefSeq" id="WP_016444118.1">
    <property type="nucleotide sequence ID" value="NZ_KE150266.1"/>
</dbReference>
<feature type="binding site" evidence="5">
    <location>
        <position position="143"/>
    </location>
    <ligand>
        <name>AMP</name>
        <dbReference type="ChEBI" id="CHEBI:456215"/>
    </ligand>
</feature>
<comment type="catalytic activity">
    <reaction evidence="5 7">
        <text>AMP + ATP = 2 ADP</text>
        <dbReference type="Rhea" id="RHEA:12973"/>
        <dbReference type="ChEBI" id="CHEBI:30616"/>
        <dbReference type="ChEBI" id="CHEBI:456215"/>
        <dbReference type="ChEBI" id="CHEBI:456216"/>
        <dbReference type="EC" id="2.7.4.3"/>
    </reaction>
</comment>
<feature type="binding site" evidence="5">
    <location>
        <begin position="67"/>
        <end position="69"/>
    </location>
    <ligand>
        <name>AMP</name>
        <dbReference type="ChEBI" id="CHEBI:456215"/>
    </ligand>
</feature>
<evidence type="ECO:0000256" key="5">
    <source>
        <dbReference type="HAMAP-Rule" id="MF_00235"/>
    </source>
</evidence>
<dbReference type="AlphaFoldDB" id="A0A9W5RER9"/>
<comment type="domain">
    <text evidence="5">Consists of three domains, a large central CORE domain and two small peripheral domains, NMPbind and LID, which undergo movements during catalysis. The LID domain closes over the site of phosphoryl transfer upon ATP binding. Assembling and dissambling the active center during each catalytic cycle provides an effective means to prevent ATP hydrolysis.</text>
</comment>
<feature type="binding site" evidence="5">
    <location>
        <position position="41"/>
    </location>
    <ligand>
        <name>AMP</name>
        <dbReference type="ChEBI" id="CHEBI:456215"/>
    </ligand>
</feature>
<evidence type="ECO:0000256" key="6">
    <source>
        <dbReference type="RuleBase" id="RU003330"/>
    </source>
</evidence>
<dbReference type="NCBIfam" id="NF001381">
    <property type="entry name" value="PRK00279.1-3"/>
    <property type="match status" value="1"/>
</dbReference>
<accession>A0A9W5RER9</accession>
<dbReference type="CDD" id="cd01428">
    <property type="entry name" value="ADK"/>
    <property type="match status" value="1"/>
</dbReference>
<gene>
    <name evidence="5" type="primary">adk</name>
    <name evidence="8" type="ORF">HMPREF9238_00762</name>
</gene>
<dbReference type="InterPro" id="IPR000850">
    <property type="entry name" value="Adenylat/UMP-CMP_kin"/>
</dbReference>
<evidence type="ECO:0000256" key="4">
    <source>
        <dbReference type="ARBA" id="ARBA00022777"/>
    </source>
</evidence>
<proteinExistence type="inferred from homology"/>
<evidence type="ECO:0000256" key="2">
    <source>
        <dbReference type="ARBA" id="ARBA00022727"/>
    </source>
</evidence>
<evidence type="ECO:0000256" key="1">
    <source>
        <dbReference type="ARBA" id="ARBA00022679"/>
    </source>
</evidence>
<keyword evidence="1 5" id="KW-0808">Transferase</keyword>
<dbReference type="InterPro" id="IPR033690">
    <property type="entry name" value="Adenylat_kinase_CS"/>
</dbReference>
<keyword evidence="9" id="KW-1185">Reference proteome</keyword>
<evidence type="ECO:0000256" key="3">
    <source>
        <dbReference type="ARBA" id="ARBA00022741"/>
    </source>
</evidence>
<keyword evidence="4 5" id="KW-0418">Kinase</keyword>
<keyword evidence="5 7" id="KW-0067">ATP-binding</keyword>
<keyword evidence="2 5" id="KW-0545">Nucleotide biosynthesis</keyword>
<evidence type="ECO:0000313" key="8">
    <source>
        <dbReference type="EMBL" id="EPD31006.1"/>
    </source>
</evidence>
<dbReference type="GO" id="GO:0044209">
    <property type="term" value="P:AMP salvage"/>
    <property type="evidence" value="ECO:0007669"/>
    <property type="project" value="UniProtKB-UniRule"/>
</dbReference>
<feature type="region of interest" description="NMP" evidence="5">
    <location>
        <begin position="40"/>
        <end position="69"/>
    </location>
</feature>
<feature type="binding site" evidence="5">
    <location>
        <position position="182"/>
    </location>
    <ligand>
        <name>ATP</name>
        <dbReference type="ChEBI" id="CHEBI:30616"/>
    </ligand>
</feature>
<feature type="binding site" evidence="5">
    <location>
        <position position="137"/>
    </location>
    <ligand>
        <name>ATP</name>
        <dbReference type="ChEBI" id="CHEBI:30616"/>
    </ligand>
</feature>
<comment type="subunit">
    <text evidence="5 7">Monomer.</text>
</comment>
<comment type="caution">
    <text evidence="8">The sequence shown here is derived from an EMBL/GenBank/DDBJ whole genome shotgun (WGS) entry which is preliminary data.</text>
</comment>
<keyword evidence="5" id="KW-0963">Cytoplasm</keyword>
<name>A0A9W5RER9_9ACTO</name>
<comment type="caution">
    <text evidence="5">Lacks conserved residue(s) required for the propagation of feature annotation.</text>
</comment>
<dbReference type="PANTHER" id="PTHR23359">
    <property type="entry name" value="NUCLEOTIDE KINASE"/>
    <property type="match status" value="1"/>
</dbReference>
<dbReference type="InterPro" id="IPR027417">
    <property type="entry name" value="P-loop_NTPase"/>
</dbReference>
<dbReference type="Pfam" id="PF00406">
    <property type="entry name" value="ADK"/>
    <property type="match status" value="1"/>
</dbReference>
<dbReference type="PROSITE" id="PS00113">
    <property type="entry name" value="ADENYLATE_KINASE"/>
    <property type="match status" value="1"/>
</dbReference>
<feature type="binding site" evidence="5">
    <location>
        <position position="102"/>
    </location>
    <ligand>
        <name>AMP</name>
        <dbReference type="ChEBI" id="CHEBI:456215"/>
    </ligand>
</feature>
<dbReference type="PRINTS" id="PR00094">
    <property type="entry name" value="ADENYLTKNASE"/>
</dbReference>
<dbReference type="EC" id="2.7.4.3" evidence="5 7"/>
<feature type="binding site" evidence="5">
    <location>
        <begin position="20"/>
        <end position="25"/>
    </location>
    <ligand>
        <name>ATP</name>
        <dbReference type="ChEBI" id="CHEBI:30616"/>
    </ligand>
</feature>